<dbReference type="SMART" id="SM00342">
    <property type="entry name" value="HTH_ARAC"/>
    <property type="match status" value="1"/>
</dbReference>
<dbReference type="EMBL" id="AP019376">
    <property type="protein sequence ID" value="BBH85323.1"/>
    <property type="molecule type" value="Genomic_DNA"/>
</dbReference>
<dbReference type="InterPro" id="IPR009057">
    <property type="entry name" value="Homeodomain-like_sf"/>
</dbReference>
<dbReference type="PROSITE" id="PS00041">
    <property type="entry name" value="HTH_ARAC_FAMILY_1"/>
    <property type="match status" value="1"/>
</dbReference>
<evidence type="ECO:0000259" key="4">
    <source>
        <dbReference type="PROSITE" id="PS01124"/>
    </source>
</evidence>
<dbReference type="PROSITE" id="PS01124">
    <property type="entry name" value="HTH_ARAC_FAMILY_2"/>
    <property type="match status" value="1"/>
</dbReference>
<dbReference type="PANTHER" id="PTHR43280">
    <property type="entry name" value="ARAC-FAMILY TRANSCRIPTIONAL REGULATOR"/>
    <property type="match status" value="1"/>
</dbReference>
<sequence>MQEFPHEWRESWNHTPDPYEKLEGLWPLRAGHNRAKPDYHIGPRFIECFSFHFVTAGQVLFETDGANFTLSRGDLFCIFPFQVVSYRTTATEPALQMCWLAFHGPLAQTLVRMVGLTPQAPCRHSIFTEEEAQILQQLISLFNQHTERASVRRLGLMHLLFSSLMPASSSVPEHKPQHSWLARSLELLNTHYTESINVAEIADLVGIQRSHFSTSFTAQVGITPQAYLHTLRMKKAVQLLTETDFSITEIALSLGYTNSSTFSRAFQRSLGVSPSSYRRSH</sequence>
<dbReference type="InterPro" id="IPR020449">
    <property type="entry name" value="Tscrpt_reg_AraC-type_HTH"/>
</dbReference>
<evidence type="ECO:0000256" key="3">
    <source>
        <dbReference type="ARBA" id="ARBA00023163"/>
    </source>
</evidence>
<keyword evidence="1" id="KW-0805">Transcription regulation</keyword>
<name>A0A455SA49_9CHLR</name>
<dbReference type="PRINTS" id="PR00032">
    <property type="entry name" value="HTHARAC"/>
</dbReference>
<evidence type="ECO:0000256" key="1">
    <source>
        <dbReference type="ARBA" id="ARBA00023015"/>
    </source>
</evidence>
<keyword evidence="3" id="KW-0804">Transcription</keyword>
<dbReference type="SUPFAM" id="SSF51215">
    <property type="entry name" value="Regulatory protein AraC"/>
    <property type="match status" value="1"/>
</dbReference>
<feature type="domain" description="HTH araC/xylS-type" evidence="4">
    <location>
        <begin position="182"/>
        <end position="280"/>
    </location>
</feature>
<evidence type="ECO:0000313" key="5">
    <source>
        <dbReference type="EMBL" id="BBH85323.1"/>
    </source>
</evidence>
<dbReference type="Gene3D" id="1.10.10.60">
    <property type="entry name" value="Homeodomain-like"/>
    <property type="match status" value="2"/>
</dbReference>
<keyword evidence="2" id="KW-0238">DNA-binding</keyword>
<dbReference type="SUPFAM" id="SSF46689">
    <property type="entry name" value="Homeodomain-like"/>
    <property type="match status" value="2"/>
</dbReference>
<dbReference type="Pfam" id="PF12833">
    <property type="entry name" value="HTH_18"/>
    <property type="match status" value="1"/>
</dbReference>
<gene>
    <name evidence="5" type="ORF">KTC_00740</name>
</gene>
<dbReference type="Pfam" id="PF02311">
    <property type="entry name" value="AraC_binding"/>
    <property type="match status" value="1"/>
</dbReference>
<accession>A0A455SA49</accession>
<dbReference type="AlphaFoldDB" id="A0A455SA49"/>
<protein>
    <submittedName>
        <fullName evidence="5">AraC family transcriptional regulator</fullName>
    </submittedName>
</protein>
<organism evidence="5">
    <name type="scientific">Thermosporothrix sp. COM3</name>
    <dbReference type="NCBI Taxonomy" id="2490863"/>
    <lineage>
        <taxon>Bacteria</taxon>
        <taxon>Bacillati</taxon>
        <taxon>Chloroflexota</taxon>
        <taxon>Ktedonobacteria</taxon>
        <taxon>Ktedonobacterales</taxon>
        <taxon>Thermosporotrichaceae</taxon>
        <taxon>Thermosporothrix</taxon>
    </lineage>
</organism>
<dbReference type="InterPro" id="IPR037923">
    <property type="entry name" value="HTH-like"/>
</dbReference>
<dbReference type="InterPro" id="IPR018060">
    <property type="entry name" value="HTH_AraC"/>
</dbReference>
<dbReference type="GO" id="GO:0003700">
    <property type="term" value="F:DNA-binding transcription factor activity"/>
    <property type="evidence" value="ECO:0007669"/>
    <property type="project" value="InterPro"/>
</dbReference>
<dbReference type="GO" id="GO:0043565">
    <property type="term" value="F:sequence-specific DNA binding"/>
    <property type="evidence" value="ECO:0007669"/>
    <property type="project" value="InterPro"/>
</dbReference>
<reference evidence="5" key="1">
    <citation type="submission" date="2018-12" db="EMBL/GenBank/DDBJ databases">
        <title>Novel natural products biosynthetic potential of the class Ktedonobacteria.</title>
        <authorList>
            <person name="Zheng Y."/>
            <person name="Saitou A."/>
            <person name="Wang C.M."/>
            <person name="Toyoda A."/>
            <person name="Minakuchi Y."/>
            <person name="Sekiguchi Y."/>
            <person name="Ueda K."/>
            <person name="Takano H."/>
            <person name="Sakai Y."/>
            <person name="Yokota A."/>
            <person name="Yabe S."/>
        </authorList>
    </citation>
    <scope>NUCLEOTIDE SEQUENCE</scope>
    <source>
        <strain evidence="5">COM3</strain>
    </source>
</reference>
<dbReference type="InterPro" id="IPR003313">
    <property type="entry name" value="AraC-bd"/>
</dbReference>
<dbReference type="PANTHER" id="PTHR43280:SF28">
    <property type="entry name" value="HTH-TYPE TRANSCRIPTIONAL ACTIVATOR RHAS"/>
    <property type="match status" value="1"/>
</dbReference>
<evidence type="ECO:0000256" key="2">
    <source>
        <dbReference type="ARBA" id="ARBA00023125"/>
    </source>
</evidence>
<dbReference type="InterPro" id="IPR018062">
    <property type="entry name" value="HTH_AraC-typ_CS"/>
</dbReference>
<proteinExistence type="predicted"/>